<proteinExistence type="predicted"/>
<name>A0A8K0GFD9_IGNLU</name>
<evidence type="ECO:0000313" key="2">
    <source>
        <dbReference type="Proteomes" id="UP000801492"/>
    </source>
</evidence>
<protein>
    <submittedName>
        <fullName evidence="1">Uncharacterized protein</fullName>
    </submittedName>
</protein>
<reference evidence="1" key="1">
    <citation type="submission" date="2019-08" db="EMBL/GenBank/DDBJ databases">
        <title>The genome of the North American firefly Photinus pyralis.</title>
        <authorList>
            <consortium name="Photinus pyralis genome working group"/>
            <person name="Fallon T.R."/>
            <person name="Sander Lower S.E."/>
            <person name="Weng J.-K."/>
        </authorList>
    </citation>
    <scope>NUCLEOTIDE SEQUENCE</scope>
    <source>
        <strain evidence="1">TRF0915ILg1</strain>
        <tissue evidence="1">Whole body</tissue>
    </source>
</reference>
<comment type="caution">
    <text evidence="1">The sequence shown here is derived from an EMBL/GenBank/DDBJ whole genome shotgun (WGS) entry which is preliminary data.</text>
</comment>
<dbReference type="AlphaFoldDB" id="A0A8K0GFD9"/>
<accession>A0A8K0GFD9</accession>
<sequence length="108" mass="13273">MVFNRRGTEEERRCCCVKEERRGFFWHGLQSARDRRREKMLLRKRRKKRIFLAWSSIGEGWKKKDEWFWSLMLEIKSESSSKKSNKNQFIKIAWCCQYGEENKGQDIF</sequence>
<dbReference type="EMBL" id="VTPC01004478">
    <property type="protein sequence ID" value="KAF2897091.1"/>
    <property type="molecule type" value="Genomic_DNA"/>
</dbReference>
<organism evidence="1 2">
    <name type="scientific">Ignelater luminosus</name>
    <name type="common">Cucubano</name>
    <name type="synonym">Pyrophorus luminosus</name>
    <dbReference type="NCBI Taxonomy" id="2038154"/>
    <lineage>
        <taxon>Eukaryota</taxon>
        <taxon>Metazoa</taxon>
        <taxon>Ecdysozoa</taxon>
        <taxon>Arthropoda</taxon>
        <taxon>Hexapoda</taxon>
        <taxon>Insecta</taxon>
        <taxon>Pterygota</taxon>
        <taxon>Neoptera</taxon>
        <taxon>Endopterygota</taxon>
        <taxon>Coleoptera</taxon>
        <taxon>Polyphaga</taxon>
        <taxon>Elateriformia</taxon>
        <taxon>Elateroidea</taxon>
        <taxon>Elateridae</taxon>
        <taxon>Agrypninae</taxon>
        <taxon>Pyrophorini</taxon>
        <taxon>Ignelater</taxon>
    </lineage>
</organism>
<keyword evidence="2" id="KW-1185">Reference proteome</keyword>
<evidence type="ECO:0000313" key="1">
    <source>
        <dbReference type="EMBL" id="KAF2897091.1"/>
    </source>
</evidence>
<dbReference type="Proteomes" id="UP000801492">
    <property type="component" value="Unassembled WGS sequence"/>
</dbReference>
<gene>
    <name evidence="1" type="ORF">ILUMI_09072</name>
</gene>